<reference evidence="3" key="1">
    <citation type="submission" date="2017-03" db="EMBL/GenBank/DDBJ databases">
        <title>Genomes of endolithic fungi from Antarctica.</title>
        <authorList>
            <person name="Coleine C."/>
            <person name="Masonjones S."/>
            <person name="Stajich J.E."/>
        </authorList>
    </citation>
    <scope>NUCLEOTIDE SEQUENCE [LARGE SCALE GENOMIC DNA]</scope>
    <source>
        <strain evidence="3">CCFEE 5527</strain>
    </source>
</reference>
<feature type="region of interest" description="Disordered" evidence="1">
    <location>
        <begin position="55"/>
        <end position="90"/>
    </location>
</feature>
<comment type="caution">
    <text evidence="2">The sequence shown here is derived from an EMBL/GenBank/DDBJ whole genome shotgun (WGS) entry which is preliminary data.</text>
</comment>
<dbReference type="OrthoDB" id="3363286at2759"/>
<organism evidence="2 3">
    <name type="scientific">Cryoendolithus antarcticus</name>
    <dbReference type="NCBI Taxonomy" id="1507870"/>
    <lineage>
        <taxon>Eukaryota</taxon>
        <taxon>Fungi</taxon>
        <taxon>Dikarya</taxon>
        <taxon>Ascomycota</taxon>
        <taxon>Pezizomycotina</taxon>
        <taxon>Dothideomycetes</taxon>
        <taxon>Dothideomycetidae</taxon>
        <taxon>Cladosporiales</taxon>
        <taxon>Cladosporiaceae</taxon>
        <taxon>Cryoendolithus</taxon>
    </lineage>
</organism>
<accession>A0A1V8T9Z0</accession>
<protein>
    <submittedName>
        <fullName evidence="2">Uncharacterized protein</fullName>
    </submittedName>
</protein>
<name>A0A1V8T9Z0_9PEZI</name>
<dbReference type="EMBL" id="NAJO01000013">
    <property type="protein sequence ID" value="OQO08094.1"/>
    <property type="molecule type" value="Genomic_DNA"/>
</dbReference>
<evidence type="ECO:0000313" key="2">
    <source>
        <dbReference type="EMBL" id="OQO08094.1"/>
    </source>
</evidence>
<dbReference type="InParanoid" id="A0A1V8T9Z0"/>
<keyword evidence="3" id="KW-1185">Reference proteome</keyword>
<dbReference type="Proteomes" id="UP000192596">
    <property type="component" value="Unassembled WGS sequence"/>
</dbReference>
<evidence type="ECO:0000313" key="3">
    <source>
        <dbReference type="Proteomes" id="UP000192596"/>
    </source>
</evidence>
<evidence type="ECO:0000256" key="1">
    <source>
        <dbReference type="SAM" id="MobiDB-lite"/>
    </source>
</evidence>
<dbReference type="AlphaFoldDB" id="A0A1V8T9Z0"/>
<sequence>MLLRRQDDAVHRALTHQLNSLRRIATTACRPHDEAPGSTGANPPVDGKAELLRRRNYGNPPLPISPLLVGDKPRANRKPKASREQQKPEDLTEFQKALALNPYALALASPVRHCTLTSAKLPKHFLLPFSTSLIPPSGSPSEKSKASLQSGHHSSLSDALPATSYVLNDASVIAHLSKKSHWRTLVTERMKQHFAPTVQKNAKTINVKDFWSWNADATQIRERLERDVLNAVMEATEYEGGRLVSDGDVEAACVTLPCDFRGFAGNVADFVGAGAMSHRLPGPPAGTTASDIPMSRRLDLEKPIGLLKHDLTTKVQLAFDRLAAHTT</sequence>
<proteinExistence type="predicted"/>
<gene>
    <name evidence="2" type="ORF">B0A48_06888</name>
</gene>
<dbReference type="STRING" id="1507870.A0A1V8T9Z0"/>
<feature type="compositionally biased region" description="Basic and acidic residues" evidence="1">
    <location>
        <begin position="81"/>
        <end position="90"/>
    </location>
</feature>